<dbReference type="InterPro" id="IPR050763">
    <property type="entry name" value="ABC_transporter_ATP-binding"/>
</dbReference>
<dbReference type="PROSITE" id="PS50893">
    <property type="entry name" value="ABC_TRANSPORTER_2"/>
    <property type="match status" value="1"/>
</dbReference>
<dbReference type="SUPFAM" id="SSF52540">
    <property type="entry name" value="P-loop containing nucleoside triphosphate hydrolases"/>
    <property type="match status" value="1"/>
</dbReference>
<evidence type="ECO:0000256" key="4">
    <source>
        <dbReference type="ARBA" id="ARBA00022840"/>
    </source>
</evidence>
<comment type="subcellular location">
    <subcellularLocation>
        <location evidence="1">Cell membrane</location>
        <topology evidence="1">Peripheral membrane protein</topology>
    </subcellularLocation>
</comment>
<dbReference type="GO" id="GO:0016887">
    <property type="term" value="F:ATP hydrolysis activity"/>
    <property type="evidence" value="ECO:0007669"/>
    <property type="project" value="InterPro"/>
</dbReference>
<sequence>MTSEAIRTTGLTKRFGQLTAVDHLDLTVRTGEVVALLGPNGAGKSTTTEMILGLNRPDEGAVKVLGTDPITAMRAGGVGAMLQGGPLLDGVSVRGLLRLMAGLHRHPLPLAEVIERADLTEVLHTPTTKLSGGQAQRVRFALAILADPRLLLLDEPTVAMDVSTRREFWSQMRGIADQGRTIVFATHYLDEADEFAQRVIVMTRGRVVADGTGAQIKRRVAGRVVSFRSEDSSDQVALESLAGVTGATRVGDRIQLRTTDSDATLYALLELPERVNEIEVSAVSLEDAFIELTHQAA</sequence>
<dbReference type="Proteomes" id="UP000216311">
    <property type="component" value="Unassembled WGS sequence"/>
</dbReference>
<accession>A0A255GYL7</accession>
<dbReference type="PROSITE" id="PS00211">
    <property type="entry name" value="ABC_TRANSPORTER_1"/>
    <property type="match status" value="1"/>
</dbReference>
<dbReference type="GO" id="GO:0005886">
    <property type="term" value="C:plasma membrane"/>
    <property type="evidence" value="ECO:0007669"/>
    <property type="project" value="UniProtKB-SubCell"/>
</dbReference>
<dbReference type="EMBL" id="NMVQ01000023">
    <property type="protein sequence ID" value="OYO20755.1"/>
    <property type="molecule type" value="Genomic_DNA"/>
</dbReference>
<name>A0A255GYL7_9ACTN</name>
<keyword evidence="3" id="KW-0547">Nucleotide-binding</keyword>
<dbReference type="OrthoDB" id="9804819at2"/>
<dbReference type="GO" id="GO:0005524">
    <property type="term" value="F:ATP binding"/>
    <property type="evidence" value="ECO:0007669"/>
    <property type="project" value="UniProtKB-KW"/>
</dbReference>
<dbReference type="GO" id="GO:0046677">
    <property type="term" value="P:response to antibiotic"/>
    <property type="evidence" value="ECO:0007669"/>
    <property type="project" value="UniProtKB-KW"/>
</dbReference>
<dbReference type="CDD" id="cd03230">
    <property type="entry name" value="ABC_DR_subfamily_A"/>
    <property type="match status" value="1"/>
</dbReference>
<evidence type="ECO:0000259" key="6">
    <source>
        <dbReference type="PROSITE" id="PS50893"/>
    </source>
</evidence>
<keyword evidence="4 7" id="KW-0067">ATP-binding</keyword>
<dbReference type="InterPro" id="IPR027417">
    <property type="entry name" value="P-loop_NTPase"/>
</dbReference>
<evidence type="ECO:0000313" key="8">
    <source>
        <dbReference type="Proteomes" id="UP000216311"/>
    </source>
</evidence>
<feature type="domain" description="ABC transporter" evidence="6">
    <location>
        <begin position="6"/>
        <end position="229"/>
    </location>
</feature>
<dbReference type="InterPro" id="IPR003593">
    <property type="entry name" value="AAA+_ATPase"/>
</dbReference>
<dbReference type="InterPro" id="IPR017871">
    <property type="entry name" value="ABC_transporter-like_CS"/>
</dbReference>
<evidence type="ECO:0000256" key="5">
    <source>
        <dbReference type="ARBA" id="ARBA00023251"/>
    </source>
</evidence>
<dbReference type="PANTHER" id="PTHR42711:SF17">
    <property type="entry name" value="ABC TRANSPORTER ATP-BINDING PROTEIN"/>
    <property type="match status" value="1"/>
</dbReference>
<comment type="caution">
    <text evidence="7">The sequence shown here is derived from an EMBL/GenBank/DDBJ whole genome shotgun (WGS) entry which is preliminary data.</text>
</comment>
<dbReference type="RefSeq" id="WP_094364181.1">
    <property type="nucleotide sequence ID" value="NZ_NMVQ01000023.1"/>
</dbReference>
<evidence type="ECO:0000313" key="7">
    <source>
        <dbReference type="EMBL" id="OYO20755.1"/>
    </source>
</evidence>
<dbReference type="Gene3D" id="3.40.50.300">
    <property type="entry name" value="P-loop containing nucleotide triphosphate hydrolases"/>
    <property type="match status" value="1"/>
</dbReference>
<gene>
    <name evidence="7" type="ORF">CGZ93_10950</name>
</gene>
<dbReference type="AlphaFoldDB" id="A0A255GYL7"/>
<proteinExistence type="predicted"/>
<reference evidence="7 8" key="1">
    <citation type="submission" date="2017-07" db="EMBL/GenBank/DDBJ databases">
        <title>Draft whole genome sequences of clinical Proprionibacteriaceae strains.</title>
        <authorList>
            <person name="Bernier A.-M."/>
            <person name="Bernard K."/>
            <person name="Domingo M.-C."/>
        </authorList>
    </citation>
    <scope>NUCLEOTIDE SEQUENCE [LARGE SCALE GENOMIC DNA]</scope>
    <source>
        <strain evidence="7 8">NML 130396</strain>
    </source>
</reference>
<evidence type="ECO:0000256" key="1">
    <source>
        <dbReference type="ARBA" id="ARBA00004202"/>
    </source>
</evidence>
<evidence type="ECO:0000256" key="3">
    <source>
        <dbReference type="ARBA" id="ARBA00022741"/>
    </source>
</evidence>
<organism evidence="7 8">
    <name type="scientific">Enemella dayhoffiae</name>
    <dbReference type="NCBI Taxonomy" id="2016507"/>
    <lineage>
        <taxon>Bacteria</taxon>
        <taxon>Bacillati</taxon>
        <taxon>Actinomycetota</taxon>
        <taxon>Actinomycetes</taxon>
        <taxon>Propionibacteriales</taxon>
        <taxon>Propionibacteriaceae</taxon>
        <taxon>Enemella</taxon>
    </lineage>
</organism>
<evidence type="ECO:0000256" key="2">
    <source>
        <dbReference type="ARBA" id="ARBA00022448"/>
    </source>
</evidence>
<protein>
    <submittedName>
        <fullName evidence="7">ABC transporter ATP-binding protein</fullName>
    </submittedName>
</protein>
<dbReference type="PANTHER" id="PTHR42711">
    <property type="entry name" value="ABC TRANSPORTER ATP-BINDING PROTEIN"/>
    <property type="match status" value="1"/>
</dbReference>
<keyword evidence="8" id="KW-1185">Reference proteome</keyword>
<dbReference type="SMART" id="SM00382">
    <property type="entry name" value="AAA"/>
    <property type="match status" value="1"/>
</dbReference>
<dbReference type="InterPro" id="IPR003439">
    <property type="entry name" value="ABC_transporter-like_ATP-bd"/>
</dbReference>
<keyword evidence="5" id="KW-0046">Antibiotic resistance</keyword>
<dbReference type="Pfam" id="PF00005">
    <property type="entry name" value="ABC_tran"/>
    <property type="match status" value="1"/>
</dbReference>
<keyword evidence="2" id="KW-0813">Transport</keyword>